<dbReference type="Gene3D" id="6.10.340.10">
    <property type="match status" value="1"/>
</dbReference>
<dbReference type="RefSeq" id="WP_013969307.1">
    <property type="nucleotide sequence ID" value="NC_015732.1"/>
</dbReference>
<comment type="similarity">
    <text evidence="2">Belongs to the methyl-accepting chemotaxis (MCP) protein family.</text>
</comment>
<dbReference type="Pfam" id="PF00015">
    <property type="entry name" value="MCPsignal"/>
    <property type="match status" value="1"/>
</dbReference>
<dbReference type="GO" id="GO:0005886">
    <property type="term" value="C:plasma membrane"/>
    <property type="evidence" value="ECO:0007669"/>
    <property type="project" value="TreeGrafter"/>
</dbReference>
<keyword evidence="4" id="KW-0812">Transmembrane</keyword>
<dbReference type="Proteomes" id="UP000000503">
    <property type="component" value="Chromosome"/>
</dbReference>
<dbReference type="SMART" id="SM00283">
    <property type="entry name" value="MA"/>
    <property type="match status" value="1"/>
</dbReference>
<evidence type="ECO:0000256" key="4">
    <source>
        <dbReference type="SAM" id="Phobius"/>
    </source>
</evidence>
<dbReference type="InterPro" id="IPR004089">
    <property type="entry name" value="MCPsignal_dom"/>
</dbReference>
<protein>
    <submittedName>
        <fullName evidence="6">Methyl-accepting chemotaxis sensory transducer</fullName>
    </submittedName>
</protein>
<dbReference type="PANTHER" id="PTHR43531:SF11">
    <property type="entry name" value="METHYL-ACCEPTING CHEMOTAXIS PROTEIN 3"/>
    <property type="match status" value="1"/>
</dbReference>
<dbReference type="HOGENOM" id="CLU_000445_107_16_12"/>
<keyword evidence="3" id="KW-0807">Transducer</keyword>
<dbReference type="SUPFAM" id="SSF58104">
    <property type="entry name" value="Methyl-accepting chemotaxis protein (MCP) signaling domain"/>
    <property type="match status" value="1"/>
</dbReference>
<dbReference type="InterPro" id="IPR004090">
    <property type="entry name" value="Chemotax_Me-accpt_rcpt"/>
</dbReference>
<dbReference type="PANTHER" id="PTHR43531">
    <property type="entry name" value="PROTEIN ICFG"/>
    <property type="match status" value="1"/>
</dbReference>
<dbReference type="GO" id="GO:0007165">
    <property type="term" value="P:signal transduction"/>
    <property type="evidence" value="ECO:0007669"/>
    <property type="project" value="UniProtKB-KW"/>
</dbReference>
<dbReference type="AlphaFoldDB" id="F8F3Z7"/>
<feature type="transmembrane region" description="Helical" evidence="4">
    <location>
        <begin position="12"/>
        <end position="33"/>
    </location>
</feature>
<dbReference type="PROSITE" id="PS50111">
    <property type="entry name" value="CHEMOTAXIS_TRANSDUC_2"/>
    <property type="match status" value="1"/>
</dbReference>
<dbReference type="PRINTS" id="PR00260">
    <property type="entry name" value="CHEMTRNSDUCR"/>
</dbReference>
<dbReference type="Gene3D" id="1.10.287.950">
    <property type="entry name" value="Methyl-accepting chemotaxis protein"/>
    <property type="match status" value="1"/>
</dbReference>
<organism evidence="6 7">
    <name type="scientific">Gracilinema caldarium (strain ATCC 51460 / DSM 7334 / H1)</name>
    <name type="common">Treponema caldarium</name>
    <dbReference type="NCBI Taxonomy" id="744872"/>
    <lineage>
        <taxon>Bacteria</taxon>
        <taxon>Pseudomonadati</taxon>
        <taxon>Spirochaetota</taxon>
        <taxon>Spirochaetia</taxon>
        <taxon>Spirochaetales</taxon>
        <taxon>Breznakiellaceae</taxon>
        <taxon>Gracilinema</taxon>
    </lineage>
</organism>
<feature type="transmembrane region" description="Helical" evidence="4">
    <location>
        <begin position="188"/>
        <end position="211"/>
    </location>
</feature>
<evidence type="ECO:0000313" key="6">
    <source>
        <dbReference type="EMBL" id="AEJ20016.1"/>
    </source>
</evidence>
<keyword evidence="4" id="KW-1133">Transmembrane helix</keyword>
<gene>
    <name evidence="6" type="ordered locus">Spica_1882</name>
</gene>
<evidence type="ECO:0000256" key="2">
    <source>
        <dbReference type="ARBA" id="ARBA00029447"/>
    </source>
</evidence>
<dbReference type="eggNOG" id="COG0840">
    <property type="taxonomic scope" value="Bacteria"/>
</dbReference>
<keyword evidence="7" id="KW-1185">Reference proteome</keyword>
<name>F8F3Z7_GRAC1</name>
<evidence type="ECO:0000259" key="5">
    <source>
        <dbReference type="PROSITE" id="PS50111"/>
    </source>
</evidence>
<dbReference type="STRING" id="744872.Spica_1882"/>
<accession>F8F3Z7</accession>
<dbReference type="EMBL" id="CP002868">
    <property type="protein sequence ID" value="AEJ20016.1"/>
    <property type="molecule type" value="Genomic_DNA"/>
</dbReference>
<evidence type="ECO:0000313" key="7">
    <source>
        <dbReference type="Proteomes" id="UP000000503"/>
    </source>
</evidence>
<dbReference type="GO" id="GO:0006935">
    <property type="term" value="P:chemotaxis"/>
    <property type="evidence" value="ECO:0007669"/>
    <property type="project" value="UniProtKB-KW"/>
</dbReference>
<evidence type="ECO:0000256" key="3">
    <source>
        <dbReference type="PROSITE-ProRule" id="PRU00284"/>
    </source>
</evidence>
<keyword evidence="4" id="KW-0472">Membrane</keyword>
<feature type="domain" description="Methyl-accepting transducer" evidence="5">
    <location>
        <begin position="354"/>
        <end position="569"/>
    </location>
</feature>
<dbReference type="Pfam" id="PF12729">
    <property type="entry name" value="4HB_MCP_1"/>
    <property type="match status" value="1"/>
</dbReference>
<dbReference type="InterPro" id="IPR051310">
    <property type="entry name" value="MCP_chemotaxis"/>
</dbReference>
<dbReference type="GO" id="GO:0004888">
    <property type="term" value="F:transmembrane signaling receptor activity"/>
    <property type="evidence" value="ECO:0007669"/>
    <property type="project" value="InterPro"/>
</dbReference>
<dbReference type="KEGG" id="scd:Spica_1882"/>
<dbReference type="InterPro" id="IPR024478">
    <property type="entry name" value="HlyB_4HB_MCP"/>
</dbReference>
<dbReference type="OrthoDB" id="2489132at2"/>
<sequence>MKIGYKLSISYSVIALCMVGISVLSYSTMVSLLGHFDDYAKNITISIDNLDQADRDLYQLIEAERNLLLLSPQEDAFKKSLASWEENFKQSLDRSELYHKLAKTSEEQEGFQAYLSARSQWEKEARKVIELASSADPKLRFQARDLAFGKAKELFSAMRNEIDKLQDLVNGNAQKIADQAVHTFQGAILFLVFIFCITLVFIIGITILMSIHIGRPIHYTTTVASHISFGDIALEDIDQKTFRTIARRKDELGATGRAMIDMINYIQEKEKIALAIADGIMDQEVRIASEKDRFSRAFATMIHSLQNKADILDQLGKGNLYVEIPLSSAEDALGLSMKKMVENLRSIIIGIQSASLQVAQGSQQIGQSSQSLSQGATEQASNAEEISSAIEEIAANIKQNAENAMVAEKIATQASKDVQNGAGAVKETVEAMKEIVQKIGIIEEIARQTNMLSLNASIEAARAGEQGKGFSVVAKEVGKLADRSKEATKEIGILTSRSVSIAENAGQLFDKIVPGIQKTSELVQEISIASREQSAGIEQINQAVIQFDTVIQHNAAASEQLATTAEELMTQSQRLHETINYLRLEENPSSFVMENKSKVNISREALPVSYQPQRVSSKLSNVTKLESTEIRNNIDIPLNSNEENGSGRVIKGDISVSDSDFEEY</sequence>
<reference evidence="7" key="1">
    <citation type="journal article" date="2013" name="Stand. Genomic Sci.">
        <title>Genome sequence of the thermophilic fresh-water bacterium Spirochaeta caldaria type strain (H1(T)), reclassification of Spirochaeta caldaria, Spirochaeta stenostrepta, and Spirochaeta zuelzerae in the genus Treponema as Treponema caldaria comb. nov., Treponema stenostrepta comb. nov., and Treponema zuelzerae comb. nov., and emendation of the genus Treponema.</title>
        <authorList>
            <person name="Abt B."/>
            <person name="Goker M."/>
            <person name="Scheuner C."/>
            <person name="Han C."/>
            <person name="Lu M."/>
            <person name="Misra M."/>
            <person name="Lapidus A."/>
            <person name="Nolan M."/>
            <person name="Lucas S."/>
            <person name="Hammon N."/>
            <person name="Deshpande S."/>
            <person name="Cheng J.F."/>
            <person name="Tapia R."/>
            <person name="Goodwin L.A."/>
            <person name="Pitluck S."/>
            <person name="Liolios K."/>
            <person name="Pagani I."/>
            <person name="Ivanova N."/>
            <person name="Mavromatis K."/>
            <person name="Mikhailova N."/>
            <person name="Huntemann M."/>
            <person name="Pati A."/>
            <person name="Chen A."/>
            <person name="Palaniappan K."/>
            <person name="Land M."/>
            <person name="Hauser L."/>
            <person name="Jeffries C.D."/>
            <person name="Rohde M."/>
            <person name="Spring S."/>
            <person name="Gronow S."/>
            <person name="Detter J.C."/>
            <person name="Bristow J."/>
            <person name="Eisen J.A."/>
            <person name="Markowitz V."/>
            <person name="Hugenholtz P."/>
            <person name="Kyrpides N.C."/>
            <person name="Woyke T."/>
            <person name="Klenk H.P."/>
        </authorList>
    </citation>
    <scope>NUCLEOTIDE SEQUENCE</scope>
    <source>
        <strain evidence="7">ATCC 51460 / DSM 7334 / H1</strain>
    </source>
</reference>
<keyword evidence="1" id="KW-0145">Chemotaxis</keyword>
<evidence type="ECO:0000256" key="1">
    <source>
        <dbReference type="ARBA" id="ARBA00022500"/>
    </source>
</evidence>
<proteinExistence type="inferred from homology"/>